<dbReference type="RefSeq" id="WP_123046642.1">
    <property type="nucleotide sequence ID" value="NZ_RDSR01000025.1"/>
</dbReference>
<name>A0A3M8KXC7_9MICO</name>
<sequence length="183" mass="19601">MEPLPGATSRTLDPSAVTTDDAELYKSISARAAKGVAVITTVHRGWDHAATVTDVLSVSYDPPTMVASIYGLSRLAEAIEESGRWGISLLSARQKGIAEQLGEPGSPLVGLLDQVPHFRTEPGAPPLLRDALAWFELRTVAEHPAATHTLFVGEVTWMGRPDQDPPPPLVRYQSAYHGAASRA</sequence>
<feature type="domain" description="Flavin reductase like" evidence="3">
    <location>
        <begin position="29"/>
        <end position="178"/>
    </location>
</feature>
<organism evidence="4 5">
    <name type="scientific">Cryobacterium tepidiphilum</name>
    <dbReference type="NCBI Taxonomy" id="2486026"/>
    <lineage>
        <taxon>Bacteria</taxon>
        <taxon>Bacillati</taxon>
        <taxon>Actinomycetota</taxon>
        <taxon>Actinomycetes</taxon>
        <taxon>Micrococcales</taxon>
        <taxon>Microbacteriaceae</taxon>
        <taxon>Cryobacterium</taxon>
    </lineage>
</organism>
<dbReference type="GO" id="GO:0042602">
    <property type="term" value="F:riboflavin reductase (NADPH) activity"/>
    <property type="evidence" value="ECO:0007669"/>
    <property type="project" value="TreeGrafter"/>
</dbReference>
<dbReference type="InterPro" id="IPR002563">
    <property type="entry name" value="Flavin_Rdtase-like_dom"/>
</dbReference>
<evidence type="ECO:0000256" key="2">
    <source>
        <dbReference type="SAM" id="MobiDB-lite"/>
    </source>
</evidence>
<dbReference type="Proteomes" id="UP000279859">
    <property type="component" value="Unassembled WGS sequence"/>
</dbReference>
<evidence type="ECO:0000259" key="3">
    <source>
        <dbReference type="SMART" id="SM00903"/>
    </source>
</evidence>
<dbReference type="EMBL" id="RDSR01000025">
    <property type="protein sequence ID" value="RNE56994.1"/>
    <property type="molecule type" value="Genomic_DNA"/>
</dbReference>
<dbReference type="Gene3D" id="2.30.110.10">
    <property type="entry name" value="Electron Transport, Fmn-binding Protein, Chain A"/>
    <property type="match status" value="1"/>
</dbReference>
<reference evidence="4 5" key="1">
    <citation type="submission" date="2018-11" db="EMBL/GenBank/DDBJ databases">
        <title>Cryobacterium sp. nov., isolated from rhizosphere soil of lettuce.</title>
        <authorList>
            <person name="Wang Y."/>
        </authorList>
    </citation>
    <scope>NUCLEOTIDE SEQUENCE [LARGE SCALE GENOMIC DNA]</scope>
    <source>
        <strain evidence="4 5">NEAU-85</strain>
    </source>
</reference>
<gene>
    <name evidence="4" type="ORF">EEJ31_12605</name>
</gene>
<dbReference type="InterPro" id="IPR050268">
    <property type="entry name" value="NADH-dep_flavin_reductase"/>
</dbReference>
<evidence type="ECO:0000256" key="1">
    <source>
        <dbReference type="ARBA" id="ARBA00023002"/>
    </source>
</evidence>
<keyword evidence="5" id="KW-1185">Reference proteome</keyword>
<dbReference type="PANTHER" id="PTHR30466:SF1">
    <property type="entry name" value="FMN REDUCTASE (NADH) RUTF"/>
    <property type="match status" value="1"/>
</dbReference>
<dbReference type="InterPro" id="IPR012349">
    <property type="entry name" value="Split_barrel_FMN-bd"/>
</dbReference>
<dbReference type="SMART" id="SM00903">
    <property type="entry name" value="Flavin_Reduct"/>
    <property type="match status" value="1"/>
</dbReference>
<feature type="region of interest" description="Disordered" evidence="2">
    <location>
        <begin position="162"/>
        <end position="183"/>
    </location>
</feature>
<dbReference type="GO" id="GO:0010181">
    <property type="term" value="F:FMN binding"/>
    <property type="evidence" value="ECO:0007669"/>
    <property type="project" value="InterPro"/>
</dbReference>
<accession>A0A3M8KXC7</accession>
<comment type="caution">
    <text evidence="4">The sequence shown here is derived from an EMBL/GenBank/DDBJ whole genome shotgun (WGS) entry which is preliminary data.</text>
</comment>
<dbReference type="OrthoDB" id="9792858at2"/>
<proteinExistence type="predicted"/>
<dbReference type="Pfam" id="PF01613">
    <property type="entry name" value="Flavin_Reduct"/>
    <property type="match status" value="1"/>
</dbReference>
<dbReference type="PANTHER" id="PTHR30466">
    <property type="entry name" value="FLAVIN REDUCTASE"/>
    <property type="match status" value="1"/>
</dbReference>
<keyword evidence="1" id="KW-0560">Oxidoreductase</keyword>
<dbReference type="SUPFAM" id="SSF50475">
    <property type="entry name" value="FMN-binding split barrel"/>
    <property type="match status" value="1"/>
</dbReference>
<evidence type="ECO:0000313" key="4">
    <source>
        <dbReference type="EMBL" id="RNE56994.1"/>
    </source>
</evidence>
<evidence type="ECO:0000313" key="5">
    <source>
        <dbReference type="Proteomes" id="UP000279859"/>
    </source>
</evidence>
<protein>
    <submittedName>
        <fullName evidence="4">Flavin reductase</fullName>
    </submittedName>
</protein>
<dbReference type="AlphaFoldDB" id="A0A3M8KXC7"/>